<evidence type="ECO:0000313" key="2">
    <source>
        <dbReference type="EMBL" id="KAJ7364199.1"/>
    </source>
</evidence>
<comment type="caution">
    <text evidence="2">The sequence shown here is derived from an EMBL/GenBank/DDBJ whole genome shotgun (WGS) entry which is preliminary data.</text>
</comment>
<feature type="region of interest" description="Disordered" evidence="1">
    <location>
        <begin position="1"/>
        <end position="22"/>
    </location>
</feature>
<evidence type="ECO:0000313" key="3">
    <source>
        <dbReference type="Proteomes" id="UP001218218"/>
    </source>
</evidence>
<accession>A0AAD7APU2</accession>
<evidence type="ECO:0000256" key="1">
    <source>
        <dbReference type="SAM" id="MobiDB-lite"/>
    </source>
</evidence>
<protein>
    <submittedName>
        <fullName evidence="2">Uncharacterized protein</fullName>
    </submittedName>
</protein>
<name>A0AAD7APU2_9AGAR</name>
<dbReference type="EMBL" id="JARIHO010000003">
    <property type="protein sequence ID" value="KAJ7364199.1"/>
    <property type="molecule type" value="Genomic_DNA"/>
</dbReference>
<reference evidence="2" key="1">
    <citation type="submission" date="2023-03" db="EMBL/GenBank/DDBJ databases">
        <title>Massive genome expansion in bonnet fungi (Mycena s.s.) driven by repeated elements and novel gene families across ecological guilds.</title>
        <authorList>
            <consortium name="Lawrence Berkeley National Laboratory"/>
            <person name="Harder C.B."/>
            <person name="Miyauchi S."/>
            <person name="Viragh M."/>
            <person name="Kuo A."/>
            <person name="Thoen E."/>
            <person name="Andreopoulos B."/>
            <person name="Lu D."/>
            <person name="Skrede I."/>
            <person name="Drula E."/>
            <person name="Henrissat B."/>
            <person name="Morin E."/>
            <person name="Kohler A."/>
            <person name="Barry K."/>
            <person name="LaButti K."/>
            <person name="Morin E."/>
            <person name="Salamov A."/>
            <person name="Lipzen A."/>
            <person name="Mereny Z."/>
            <person name="Hegedus B."/>
            <person name="Baldrian P."/>
            <person name="Stursova M."/>
            <person name="Weitz H."/>
            <person name="Taylor A."/>
            <person name="Grigoriev I.V."/>
            <person name="Nagy L.G."/>
            <person name="Martin F."/>
            <person name="Kauserud H."/>
        </authorList>
    </citation>
    <scope>NUCLEOTIDE SEQUENCE</scope>
    <source>
        <strain evidence="2">CBHHK002</strain>
    </source>
</reference>
<dbReference type="Proteomes" id="UP001218218">
    <property type="component" value="Unassembled WGS sequence"/>
</dbReference>
<sequence>MFDPPPPSSYPHRSSAPPPPPNPCNNVPGLWFVKVGAGSPTVLEGRIVVEPEFAATWGLLPTRSAPTPLPNLSVVLLCLPTEAVSALYNSLAPTNPTPETLANAVAALETAWPQDGTLFLDMNDGAGGKTWLPHELDPASPLDVTNHIQPGPNVIRFIQLGSLVERTFILYASRREPPPDKPPDMDIVMVSQLFENAAVTTAHMDDPLFKFAPATTTVAAS</sequence>
<dbReference type="AlphaFoldDB" id="A0AAD7APU2"/>
<gene>
    <name evidence="2" type="ORF">DFH08DRAFT_949810</name>
</gene>
<keyword evidence="3" id="KW-1185">Reference proteome</keyword>
<proteinExistence type="predicted"/>
<organism evidence="2 3">
    <name type="scientific">Mycena albidolilacea</name>
    <dbReference type="NCBI Taxonomy" id="1033008"/>
    <lineage>
        <taxon>Eukaryota</taxon>
        <taxon>Fungi</taxon>
        <taxon>Dikarya</taxon>
        <taxon>Basidiomycota</taxon>
        <taxon>Agaricomycotina</taxon>
        <taxon>Agaricomycetes</taxon>
        <taxon>Agaricomycetidae</taxon>
        <taxon>Agaricales</taxon>
        <taxon>Marasmiineae</taxon>
        <taxon>Mycenaceae</taxon>
        <taxon>Mycena</taxon>
    </lineage>
</organism>